<evidence type="ECO:0000256" key="3">
    <source>
        <dbReference type="ARBA" id="ARBA00022989"/>
    </source>
</evidence>
<feature type="domain" description="Ion transport" evidence="7">
    <location>
        <begin position="97"/>
        <end position="427"/>
    </location>
</feature>
<keyword evidence="3 6" id="KW-1133">Transmembrane helix</keyword>
<feature type="transmembrane region" description="Helical" evidence="6">
    <location>
        <begin position="370"/>
        <end position="388"/>
    </location>
</feature>
<evidence type="ECO:0000259" key="7">
    <source>
        <dbReference type="Pfam" id="PF00520"/>
    </source>
</evidence>
<reference evidence="8" key="1">
    <citation type="submission" date="2020-10" db="EMBL/GenBank/DDBJ databases">
        <title>Unveiling of a novel bifunctional photoreceptor, Dualchrome1, isolated from a cosmopolitan green alga.</title>
        <authorList>
            <person name="Suzuki S."/>
            <person name="Kawachi M."/>
        </authorList>
    </citation>
    <scope>NUCLEOTIDE SEQUENCE</scope>
    <source>
        <strain evidence="8">NIES 2893</strain>
    </source>
</reference>
<dbReference type="PANTHER" id="PTHR45689:SF5">
    <property type="entry name" value="I[[H]] CHANNEL, ISOFORM E"/>
    <property type="match status" value="1"/>
</dbReference>
<feature type="transmembrane region" description="Helical" evidence="6">
    <location>
        <begin position="319"/>
        <end position="341"/>
    </location>
</feature>
<dbReference type="InterPro" id="IPR005821">
    <property type="entry name" value="Ion_trans_dom"/>
</dbReference>
<dbReference type="Proteomes" id="UP000660262">
    <property type="component" value="Unassembled WGS sequence"/>
</dbReference>
<dbReference type="OrthoDB" id="421226at2759"/>
<organism evidence="8 9">
    <name type="scientific">Pycnococcus provasolii</name>
    <dbReference type="NCBI Taxonomy" id="41880"/>
    <lineage>
        <taxon>Eukaryota</taxon>
        <taxon>Viridiplantae</taxon>
        <taxon>Chlorophyta</taxon>
        <taxon>Pseudoscourfieldiophyceae</taxon>
        <taxon>Pseudoscourfieldiales</taxon>
        <taxon>Pycnococcaceae</taxon>
        <taxon>Pycnococcus</taxon>
    </lineage>
</organism>
<dbReference type="InterPro" id="IPR051413">
    <property type="entry name" value="K/Na_HCN_channel"/>
</dbReference>
<comment type="caution">
    <text evidence="8">The sequence shown here is derived from an EMBL/GenBank/DDBJ whole genome shotgun (WGS) entry which is preliminary data.</text>
</comment>
<gene>
    <name evidence="8" type="ORF">PPROV_001115300</name>
</gene>
<evidence type="ECO:0000313" key="8">
    <source>
        <dbReference type="EMBL" id="GHP12426.1"/>
    </source>
</evidence>
<comment type="subcellular location">
    <subcellularLocation>
        <location evidence="1">Membrane</location>
        <topology evidence="1">Multi-pass membrane protein</topology>
    </subcellularLocation>
</comment>
<dbReference type="EMBL" id="BNJQ01000041">
    <property type="protein sequence ID" value="GHP12426.1"/>
    <property type="molecule type" value="Genomic_DNA"/>
</dbReference>
<evidence type="ECO:0000256" key="5">
    <source>
        <dbReference type="SAM" id="MobiDB-lite"/>
    </source>
</evidence>
<accession>A0A830HY92</accession>
<dbReference type="Gene3D" id="1.10.287.70">
    <property type="match status" value="1"/>
</dbReference>
<dbReference type="Pfam" id="PF00520">
    <property type="entry name" value="Ion_trans"/>
    <property type="match status" value="1"/>
</dbReference>
<keyword evidence="4 6" id="KW-0472">Membrane</keyword>
<dbReference type="GO" id="GO:0003254">
    <property type="term" value="P:regulation of membrane depolarization"/>
    <property type="evidence" value="ECO:0007669"/>
    <property type="project" value="TreeGrafter"/>
</dbReference>
<dbReference type="GO" id="GO:0035725">
    <property type="term" value="P:sodium ion transmembrane transport"/>
    <property type="evidence" value="ECO:0007669"/>
    <property type="project" value="TreeGrafter"/>
</dbReference>
<evidence type="ECO:0000256" key="2">
    <source>
        <dbReference type="ARBA" id="ARBA00022692"/>
    </source>
</evidence>
<evidence type="ECO:0000256" key="4">
    <source>
        <dbReference type="ARBA" id="ARBA00023136"/>
    </source>
</evidence>
<name>A0A830HY92_9CHLO</name>
<feature type="region of interest" description="Disordered" evidence="5">
    <location>
        <begin position="1"/>
        <end position="66"/>
    </location>
</feature>
<dbReference type="AlphaFoldDB" id="A0A830HY92"/>
<sequence length="697" mass="77953">MAPSTSPSFAAAGGTHTRHRPGHAPHAAAEDAAESTLHLLGGASGSGSGDSNSLNREAPPPPPVVPDMRLWSVPTAEALSSVKVPATMLHPESNAKRRWDLLVAAFLVRSCWSVPFYAAFASTLEESEHANEFTLSLLVDRICDAIFLLDVIVQFFTVPHEMLQPNDAAKPASASSKSTVDRERADLERAVESTAATHSTAQEVDHSAVMRRYISTWFWYDLLASIPLDLLYSIPERGISERLHRAVAQQGLTTNAGNHTRLEKIEYEVHNPFGRYILRLNTLLRLAHIHRYLRAFARADSIGIRLRYFFRLKHYHMELLKYALIIMCFWHFFACSFWIIAKGAKGGVQGHQWYQDLKHRYRTDPSATLMTKYLVASYHAMLMMVTVDNSFRPENDAERVFTLLLAIVGTFLVLYCISVVCKLIHEADSDVASLDLNLDVVGSIVARHKLGKGVLLPALRYIRLKHDLPHRTYEADKTWMRGNLPMSQRTEILLRMNRNVCRTCRYLSLVNGAGQHLRAHDLAAVLQACDWQAFLPGETLQIAGRRPAALHIILVGSVIMDGLRGDGPGSKGMRYAVGDTVGDALVLYIAQRLRRDPSWHPEFASPPISKHGVVAEAMTEVYTLTYRSLVRLWTHELPLVSRRAWCEVAAEQAESRGAPPELAQSARHAVMASTDEEWLLVDGEEDDTIHPRDLCFS</sequence>
<dbReference type="SUPFAM" id="SSF51206">
    <property type="entry name" value="cAMP-binding domain-like"/>
    <property type="match status" value="1"/>
</dbReference>
<dbReference type="PANTHER" id="PTHR45689">
    <property type="entry name" value="I[[H]] CHANNEL, ISOFORM E"/>
    <property type="match status" value="1"/>
</dbReference>
<dbReference type="GO" id="GO:0005249">
    <property type="term" value="F:voltage-gated potassium channel activity"/>
    <property type="evidence" value="ECO:0007669"/>
    <property type="project" value="TreeGrafter"/>
</dbReference>
<evidence type="ECO:0000256" key="6">
    <source>
        <dbReference type="SAM" id="Phobius"/>
    </source>
</evidence>
<proteinExistence type="predicted"/>
<protein>
    <recommendedName>
        <fullName evidence="7">Ion transport domain-containing protein</fullName>
    </recommendedName>
</protein>
<dbReference type="InterPro" id="IPR018490">
    <property type="entry name" value="cNMP-bd_dom_sf"/>
</dbReference>
<keyword evidence="9" id="KW-1185">Reference proteome</keyword>
<keyword evidence="2 6" id="KW-0812">Transmembrane</keyword>
<dbReference type="GO" id="GO:0098855">
    <property type="term" value="C:HCN channel complex"/>
    <property type="evidence" value="ECO:0007669"/>
    <property type="project" value="TreeGrafter"/>
</dbReference>
<evidence type="ECO:0000313" key="9">
    <source>
        <dbReference type="Proteomes" id="UP000660262"/>
    </source>
</evidence>
<evidence type="ECO:0000256" key="1">
    <source>
        <dbReference type="ARBA" id="ARBA00004141"/>
    </source>
</evidence>
<feature type="transmembrane region" description="Helical" evidence="6">
    <location>
        <begin position="400"/>
        <end position="420"/>
    </location>
</feature>
<dbReference type="SUPFAM" id="SSF81324">
    <property type="entry name" value="Voltage-gated potassium channels"/>
    <property type="match status" value="1"/>
</dbReference>